<dbReference type="EMBL" id="WTYB01000001">
    <property type="protein sequence ID" value="MXP37523.1"/>
    <property type="molecule type" value="Genomic_DNA"/>
</dbReference>
<evidence type="ECO:0000313" key="7">
    <source>
        <dbReference type="Proteomes" id="UP000548685"/>
    </source>
</evidence>
<evidence type="ECO:0000259" key="3">
    <source>
        <dbReference type="Pfam" id="PF23845"/>
    </source>
</evidence>
<dbReference type="OrthoDB" id="1685145at2"/>
<evidence type="ECO:0000313" key="6">
    <source>
        <dbReference type="Proteomes" id="UP000430021"/>
    </source>
</evidence>
<evidence type="ECO:0000313" key="5">
    <source>
        <dbReference type="EMBL" id="MXP37523.1"/>
    </source>
</evidence>
<dbReference type="Proteomes" id="UP000430021">
    <property type="component" value="Unassembled WGS sequence"/>
</dbReference>
<sequence length="773" mass="84025">MAFWLARERRAQESTFIQRFDPRFWTVNFPRPAMASVVTTGPDSLRVDIELHHAGELVGLIWESADTLDHPLLAYQTDRDYSRTTLRFRWQSDGVIALDQPNGPTLTIEGRDAAGLSRTWYIRLWNYAHGTPTDARISLPFSALESGYGLPGEPIHPGDIDRMFISLVAPGFSWGSTALLPSRFDGSVTMSEIAADGARAMLELGDVLVPPHGERMSTAYDDAYNQTPARLLRTVTGLGYRDDIVHYVGMSHFMRLARQSDGSLLASADGELCEPAVVWHRNLFMLAQADGLEVIASLSYELLDAYCPESWKQRTASGAPALTGWVPPSTLLSPANPQAMGWLADAAERFVALLSQAVLPVRFQIGEPWWWVTPAREICLYDDAAKAAFGGNPPIIANIASPLDAAATSLLNAAGTLLAQSTSALTDAVRAAAQGPSEVLLLAFTPTILDPATPELYRANLPTGWAAPAFDRLQLEDYDWLTAGADAARRAAYALVDARLGYPPADQDYLAGFVLNPADAEAMWARIDSGLSEAAARGITRRYVWALPQVNRDGYTRLAPSPEQAMDPFDNVLYPFPLGRSASVAPEFSTSIAVTASGHERRNSLWSDARLHFDVGPGIRSEGELSELIAFFRARRGPARGFRIMDPFDNSSNGMTGTPTKLDQLIGIGDGVRADFQLVKSYGGAEPQVRPITRPRAETLVVSVGGAASTAWTLGEKGTLRFLTAPPPRAEIRAGFRFDVPVRFAEDRLDVAAVNFAAGEAPSVPLIEIRESA</sequence>
<gene>
    <name evidence="4" type="ORF">FHS52_000779</name>
    <name evidence="5" type="ORF">GRI59_02700</name>
</gene>
<evidence type="ECO:0000259" key="2">
    <source>
        <dbReference type="Pfam" id="PF23844"/>
    </source>
</evidence>
<evidence type="ECO:0000259" key="1">
    <source>
        <dbReference type="Pfam" id="PF09343"/>
    </source>
</evidence>
<dbReference type="Pfam" id="PF23845">
    <property type="entry name" value="TIM-barrel_NCTSP"/>
    <property type="match status" value="1"/>
</dbReference>
<feature type="domain" description="Non-contractile tail sheath TIM barrel" evidence="3">
    <location>
        <begin position="210"/>
        <end position="555"/>
    </location>
</feature>
<dbReference type="Pfam" id="PF09343">
    <property type="entry name" value="DUF2460"/>
    <property type="match status" value="1"/>
</dbReference>
<dbReference type="RefSeq" id="WP_160759652.1">
    <property type="nucleotide sequence ID" value="NZ_BAAADZ010000002.1"/>
</dbReference>
<evidence type="ECO:0000313" key="4">
    <source>
        <dbReference type="EMBL" id="MBB3774836.1"/>
    </source>
</evidence>
<keyword evidence="7" id="KW-1185">Reference proteome</keyword>
<dbReference type="AlphaFoldDB" id="A0A6I4UJM3"/>
<reference evidence="4 7" key="2">
    <citation type="submission" date="2020-08" db="EMBL/GenBank/DDBJ databases">
        <title>Genomic Encyclopedia of Type Strains, Phase IV (KMG-IV): sequencing the most valuable type-strain genomes for metagenomic binning, comparative biology and taxonomic classification.</title>
        <authorList>
            <person name="Goeker M."/>
        </authorList>
    </citation>
    <scope>NUCLEOTIDE SEQUENCE [LARGE SCALE GENOMIC DNA]</scope>
    <source>
        <strain evidence="4 7">DSM 8510</strain>
    </source>
</reference>
<organism evidence="5 6">
    <name type="scientific">Erythrobacter ramosus</name>
    <dbReference type="NCBI Taxonomy" id="35811"/>
    <lineage>
        <taxon>Bacteria</taxon>
        <taxon>Pseudomonadati</taxon>
        <taxon>Pseudomonadota</taxon>
        <taxon>Alphaproteobacteria</taxon>
        <taxon>Sphingomonadales</taxon>
        <taxon>Erythrobacteraceae</taxon>
        <taxon>Erythrobacter/Porphyrobacter group</taxon>
        <taxon>Erythrobacter</taxon>
    </lineage>
</organism>
<dbReference type="Proteomes" id="UP000548685">
    <property type="component" value="Unassembled WGS sequence"/>
</dbReference>
<proteinExistence type="predicted"/>
<reference evidence="5 6" key="1">
    <citation type="submission" date="2019-12" db="EMBL/GenBank/DDBJ databases">
        <title>Genomic-based taxomic classification of the family Erythrobacteraceae.</title>
        <authorList>
            <person name="Xu L."/>
        </authorList>
    </citation>
    <scope>NUCLEOTIDE SEQUENCE [LARGE SCALE GENOMIC DNA]</scope>
    <source>
        <strain evidence="5 6">JCM 10282</strain>
    </source>
</reference>
<protein>
    <submittedName>
        <fullName evidence="5">TIGR02217 family protein</fullName>
    </submittedName>
    <submittedName>
        <fullName evidence="4">Uncharacterized protein (TIGR02217 family)</fullName>
    </submittedName>
</protein>
<dbReference type="InterPro" id="IPR057122">
    <property type="entry name" value="TIM-barrel_NCTSP"/>
</dbReference>
<dbReference type="EMBL" id="JACICE010000001">
    <property type="protein sequence ID" value="MBB3774836.1"/>
    <property type="molecule type" value="Genomic_DNA"/>
</dbReference>
<dbReference type="NCBIfam" id="TIGR02217">
    <property type="entry name" value="chp_TIGR02217"/>
    <property type="match status" value="1"/>
</dbReference>
<dbReference type="Pfam" id="PF23844">
    <property type="entry name" value="NCTSP_N"/>
    <property type="match status" value="1"/>
</dbReference>
<comment type="caution">
    <text evidence="5">The sequence shown here is derived from an EMBL/GenBank/DDBJ whole genome shotgun (WGS) entry which is preliminary data.</text>
</comment>
<name>A0A6I4UJM3_9SPHN</name>
<feature type="domain" description="DUF2460" evidence="1">
    <location>
        <begin position="571"/>
        <end position="770"/>
    </location>
</feature>
<feature type="domain" description="Non-contractile tail sheath N-terminal" evidence="2">
    <location>
        <begin position="17"/>
        <end position="205"/>
    </location>
</feature>
<accession>A0A6I4UJM3</accession>
<dbReference type="InterPro" id="IPR057102">
    <property type="entry name" value="NCTSP_N"/>
</dbReference>
<dbReference type="InterPro" id="IPR011740">
    <property type="entry name" value="DUF2460"/>
</dbReference>